<evidence type="ECO:0000313" key="3">
    <source>
        <dbReference type="Proteomes" id="UP000509441"/>
    </source>
</evidence>
<dbReference type="PANTHER" id="PTHR43228">
    <property type="entry name" value="TWO-COMPONENT RESPONSE REGULATOR"/>
    <property type="match status" value="1"/>
</dbReference>
<dbReference type="InterPro" id="IPR052048">
    <property type="entry name" value="ST_Response_Regulator"/>
</dbReference>
<organism evidence="2 3">
    <name type="scientific">Nitrosopumilus oxyclinae</name>
    <dbReference type="NCBI Taxonomy" id="1959104"/>
    <lineage>
        <taxon>Archaea</taxon>
        <taxon>Nitrososphaerota</taxon>
        <taxon>Nitrososphaeria</taxon>
        <taxon>Nitrosopumilales</taxon>
        <taxon>Nitrosopumilaceae</taxon>
        <taxon>Nitrosopumilus</taxon>
    </lineage>
</organism>
<dbReference type="SMART" id="SM00448">
    <property type="entry name" value="REC"/>
    <property type="match status" value="1"/>
</dbReference>
<reference evidence="2 3" key="1">
    <citation type="submission" date="2018-02" db="EMBL/GenBank/DDBJ databases">
        <title>Complete genome of Nitrosopumilus oxyclinae HCE1.</title>
        <authorList>
            <person name="Qin W."/>
            <person name="Zheng Y."/>
            <person name="Stahl D.A."/>
        </authorList>
    </citation>
    <scope>NUCLEOTIDE SEQUENCE [LARGE SCALE GENOMIC DNA]</scope>
    <source>
        <strain evidence="2 3">HCE1</strain>
    </source>
</reference>
<dbReference type="GO" id="GO:0000160">
    <property type="term" value="P:phosphorelay signal transduction system"/>
    <property type="evidence" value="ECO:0007669"/>
    <property type="project" value="InterPro"/>
</dbReference>
<dbReference type="PANTHER" id="PTHR43228:SF1">
    <property type="entry name" value="TWO-COMPONENT RESPONSE REGULATOR ARR22"/>
    <property type="match status" value="1"/>
</dbReference>
<evidence type="ECO:0000259" key="1">
    <source>
        <dbReference type="PROSITE" id="PS50110"/>
    </source>
</evidence>
<dbReference type="OrthoDB" id="9652at2157"/>
<dbReference type="EMBL" id="CP026994">
    <property type="protein sequence ID" value="QLH04369.1"/>
    <property type="molecule type" value="Genomic_DNA"/>
</dbReference>
<protein>
    <submittedName>
        <fullName evidence="2">Response regulator</fullName>
    </submittedName>
</protein>
<dbReference type="Gene3D" id="3.40.50.2300">
    <property type="match status" value="1"/>
</dbReference>
<name>A0A7D5M5X7_9ARCH</name>
<dbReference type="Proteomes" id="UP000509441">
    <property type="component" value="Chromosome"/>
</dbReference>
<dbReference type="AlphaFoldDB" id="A0A7D5M5X7"/>
<dbReference type="InterPro" id="IPR001789">
    <property type="entry name" value="Sig_transdc_resp-reg_receiver"/>
</dbReference>
<dbReference type="Pfam" id="PF00072">
    <property type="entry name" value="Response_reg"/>
    <property type="match status" value="1"/>
</dbReference>
<dbReference type="InterPro" id="IPR011006">
    <property type="entry name" value="CheY-like_superfamily"/>
</dbReference>
<accession>A0A7D5M5X7</accession>
<dbReference type="GeneID" id="56060855"/>
<dbReference type="SUPFAM" id="SSF52172">
    <property type="entry name" value="CheY-like"/>
    <property type="match status" value="1"/>
</dbReference>
<sequence length="249" mass="27644">MDTKTSCEIALTHLKNKQFITAHNLFLNQAELIKKSDLLKSALLYMLASECRNRQGKNSENEIKQASDLFLKYSKAKDSTNVKGALLCASKCLLSLGEFDKAKVAYQKAKLMFQTPISTIRPIVIIDDSKSIAMKLKTYAEKLGYSEIHVFENGKDGVKGCKKLFSENQTPVVLLDMGLPDLEGDVVATKLLNEKIDLQIVVITADEKTTTRVNKTISSGVSAFIQKPFTLDEVKNAIDIAESEYSLLQ</sequence>
<dbReference type="PROSITE" id="PS50110">
    <property type="entry name" value="RESPONSE_REGULATORY"/>
    <property type="match status" value="1"/>
</dbReference>
<dbReference type="RefSeq" id="WP_179363250.1">
    <property type="nucleotide sequence ID" value="NZ_CP026994.1"/>
</dbReference>
<proteinExistence type="predicted"/>
<evidence type="ECO:0000313" key="2">
    <source>
        <dbReference type="EMBL" id="QLH04369.1"/>
    </source>
</evidence>
<keyword evidence="3" id="KW-1185">Reference proteome</keyword>
<gene>
    <name evidence="2" type="ORF">C5F49_02845</name>
</gene>
<feature type="domain" description="Response regulatory" evidence="1">
    <location>
        <begin position="122"/>
        <end position="242"/>
    </location>
</feature>
<dbReference type="KEGG" id="nox:C5F49_02845"/>